<sequence>MANIHHLIRLALAFFFAAKSTAASFTPILPPSYPLAVKNPYLSAWLPGNQAADLPSAQPEFWYANSLTWSVIARVDGTVYNLFGVPSPADNTQSATVVSGNFSSTHSIFLLTAGNAEVTLDFFSPVSVDDYQRQSLPFSYLTVTVSPLNDATPSVQIYSHIDDTWTGQSTSSTINITTTGETSVYQVTANDQATYSELEQMAAWGTAVYAARGSDQHNLTYQSGPSATVTEQFINDGYLTDVAEDWAAGNVAGFSQDLGTVSMPLDFHFVVGYVRIETINYRGSARTHYYRADYPDTVDATSHFFDIYDDAKSESVTFDSQVISVGEAAGGTNYSAILEISVRQIFGGIDITIPGDTLDTSEVWGFIKEISSNGNLNTVDIITPTFPFFYSWNADYIKILLEPMLTYLATDTKQKKGAYPNAYTIHDMGSNYPNSTGHDDGNDEAMPLEETGNLLILIAAYQAATGDTSLATTYASLLRGYADYLVDNGEYPVYQLSTNDGLGAFTNMTNLAVKAAVGLAAYGQFSSLANYTAVGKDFADAIYGTNNSGDGLGTDIDSSTNEPYFTLQYNSTTWFMTFNLYPDKLLNLSIFPDEAYTGMSSLYQSVHCVSGVPIEGAVNWAKTDWQMWVASIADESTKELLIDDLWGFVSNGENTAPFGDRYWACGDDAGQVAAGFRARPTLGGHFASVALEQGVL</sequence>
<organism evidence="4 5">
    <name type="scientific">Saccharata proteae CBS 121410</name>
    <dbReference type="NCBI Taxonomy" id="1314787"/>
    <lineage>
        <taxon>Eukaryota</taxon>
        <taxon>Fungi</taxon>
        <taxon>Dikarya</taxon>
        <taxon>Ascomycota</taxon>
        <taxon>Pezizomycotina</taxon>
        <taxon>Dothideomycetes</taxon>
        <taxon>Dothideomycetes incertae sedis</taxon>
        <taxon>Botryosphaeriales</taxon>
        <taxon>Saccharataceae</taxon>
        <taxon>Saccharata</taxon>
    </lineage>
</organism>
<dbReference type="Pfam" id="PF16335">
    <property type="entry name" value="GtaA_6_Hairpin"/>
    <property type="match status" value="1"/>
</dbReference>
<feature type="domain" description="Glutaminase A N-terminal" evidence="3">
    <location>
        <begin position="105"/>
        <end position="323"/>
    </location>
</feature>
<evidence type="ECO:0000256" key="1">
    <source>
        <dbReference type="SAM" id="SignalP"/>
    </source>
</evidence>
<dbReference type="AlphaFoldDB" id="A0A9P4LT55"/>
<dbReference type="Proteomes" id="UP000799776">
    <property type="component" value="Unassembled WGS sequence"/>
</dbReference>
<evidence type="ECO:0000259" key="2">
    <source>
        <dbReference type="Pfam" id="PF16335"/>
    </source>
</evidence>
<keyword evidence="5" id="KW-1185">Reference proteome</keyword>
<dbReference type="PANTHER" id="PTHR31987:SF14">
    <property type="entry name" value="PUTATIVE (AFU_ORTHOLOGUE AFUA_6G09910)-RELATED"/>
    <property type="match status" value="1"/>
</dbReference>
<feature type="chain" id="PRO_5040252066" evidence="1">
    <location>
        <begin position="23"/>
        <end position="696"/>
    </location>
</feature>
<comment type="caution">
    <text evidence="4">The sequence shown here is derived from an EMBL/GenBank/DDBJ whole genome shotgun (WGS) entry which is preliminary data.</text>
</comment>
<dbReference type="OrthoDB" id="3918848at2759"/>
<evidence type="ECO:0000259" key="3">
    <source>
        <dbReference type="Pfam" id="PF17168"/>
    </source>
</evidence>
<gene>
    <name evidence="4" type="ORF">K490DRAFT_75270</name>
</gene>
<dbReference type="Pfam" id="PF17168">
    <property type="entry name" value="DUF5127"/>
    <property type="match status" value="1"/>
</dbReference>
<dbReference type="EMBL" id="ML978732">
    <property type="protein sequence ID" value="KAF2085215.1"/>
    <property type="molecule type" value="Genomic_DNA"/>
</dbReference>
<dbReference type="InterPro" id="IPR033433">
    <property type="entry name" value="GtaA_N"/>
</dbReference>
<dbReference type="InterPro" id="IPR052743">
    <property type="entry name" value="Glutaminase_GtaA"/>
</dbReference>
<evidence type="ECO:0000313" key="5">
    <source>
        <dbReference type="Proteomes" id="UP000799776"/>
    </source>
</evidence>
<feature type="signal peptide" evidence="1">
    <location>
        <begin position="1"/>
        <end position="22"/>
    </location>
</feature>
<accession>A0A9P4LT55</accession>
<feature type="domain" description="Glutaminase A central" evidence="2">
    <location>
        <begin position="331"/>
        <end position="688"/>
    </location>
</feature>
<reference evidence="4" key="1">
    <citation type="journal article" date="2020" name="Stud. Mycol.">
        <title>101 Dothideomycetes genomes: a test case for predicting lifestyles and emergence of pathogens.</title>
        <authorList>
            <person name="Haridas S."/>
            <person name="Albert R."/>
            <person name="Binder M."/>
            <person name="Bloem J."/>
            <person name="Labutti K."/>
            <person name="Salamov A."/>
            <person name="Andreopoulos B."/>
            <person name="Baker S."/>
            <person name="Barry K."/>
            <person name="Bills G."/>
            <person name="Bluhm B."/>
            <person name="Cannon C."/>
            <person name="Castanera R."/>
            <person name="Culley D."/>
            <person name="Daum C."/>
            <person name="Ezra D."/>
            <person name="Gonzalez J."/>
            <person name="Henrissat B."/>
            <person name="Kuo A."/>
            <person name="Liang C."/>
            <person name="Lipzen A."/>
            <person name="Lutzoni F."/>
            <person name="Magnuson J."/>
            <person name="Mondo S."/>
            <person name="Nolan M."/>
            <person name="Ohm R."/>
            <person name="Pangilinan J."/>
            <person name="Park H.-J."/>
            <person name="Ramirez L."/>
            <person name="Alfaro M."/>
            <person name="Sun H."/>
            <person name="Tritt A."/>
            <person name="Yoshinaga Y."/>
            <person name="Zwiers L.-H."/>
            <person name="Turgeon B."/>
            <person name="Goodwin S."/>
            <person name="Spatafora J."/>
            <person name="Crous P."/>
            <person name="Grigoriev I."/>
        </authorList>
    </citation>
    <scope>NUCLEOTIDE SEQUENCE</scope>
    <source>
        <strain evidence="4">CBS 121410</strain>
    </source>
</reference>
<evidence type="ECO:0000313" key="4">
    <source>
        <dbReference type="EMBL" id="KAF2085215.1"/>
    </source>
</evidence>
<proteinExistence type="predicted"/>
<dbReference type="PANTHER" id="PTHR31987">
    <property type="entry name" value="GLUTAMINASE A-RELATED"/>
    <property type="match status" value="1"/>
</dbReference>
<name>A0A9P4LT55_9PEZI</name>
<protein>
    <submittedName>
        <fullName evidence="4">DUF1793-domain-containing protein</fullName>
    </submittedName>
</protein>
<dbReference type="InterPro" id="IPR032514">
    <property type="entry name" value="GtaA_central"/>
</dbReference>
<keyword evidence="1" id="KW-0732">Signal</keyword>